<dbReference type="InterPro" id="IPR036390">
    <property type="entry name" value="WH_DNA-bd_sf"/>
</dbReference>
<dbReference type="PROSITE" id="PS50949">
    <property type="entry name" value="HTH_GNTR"/>
    <property type="match status" value="1"/>
</dbReference>
<dbReference type="SMART" id="SM00895">
    <property type="entry name" value="FCD"/>
    <property type="match status" value="1"/>
</dbReference>
<proteinExistence type="predicted"/>
<comment type="caution">
    <text evidence="5">The sequence shown here is derived from an EMBL/GenBank/DDBJ whole genome shotgun (WGS) entry which is preliminary data.</text>
</comment>
<dbReference type="SMART" id="SM00345">
    <property type="entry name" value="HTH_GNTR"/>
    <property type="match status" value="1"/>
</dbReference>
<evidence type="ECO:0000259" key="4">
    <source>
        <dbReference type="PROSITE" id="PS50949"/>
    </source>
</evidence>
<evidence type="ECO:0000313" key="6">
    <source>
        <dbReference type="Proteomes" id="UP000436989"/>
    </source>
</evidence>
<feature type="domain" description="HTH gntR-type" evidence="4">
    <location>
        <begin position="4"/>
        <end position="71"/>
    </location>
</feature>
<dbReference type="SUPFAM" id="SSF48008">
    <property type="entry name" value="GntR ligand-binding domain-like"/>
    <property type="match status" value="1"/>
</dbReference>
<dbReference type="Gene3D" id="1.20.120.530">
    <property type="entry name" value="GntR ligand-binding domain-like"/>
    <property type="match status" value="1"/>
</dbReference>
<keyword evidence="3" id="KW-0804">Transcription</keyword>
<dbReference type="InterPro" id="IPR000524">
    <property type="entry name" value="Tscrpt_reg_HTH_GntR"/>
</dbReference>
<name>A0A6N8GRD4_9MICC</name>
<sequence>MHGVEQHSGVLDRLGRSIASGDRGPGTVLTLAGLEEEFGVSRTLVREVVRVLESMGMLESRRRVGVTVRPPGDWNPFDPRLIRWRLGGPGRDAQLLSLTELRAAIEPVAARLAAARADESTRRRLVELAARLKALGEAHRGTDPEYLATDIAYHELLLAASGNPMLAALGGTVAEVLSGRTALGLMPREPAPGALEDHEATAAAVASGDAATAETRARAVVTEVLEEVADVTEDTSCSG</sequence>
<reference evidence="5 6" key="1">
    <citation type="submission" date="2019-12" db="EMBL/GenBank/DDBJ databases">
        <authorList>
            <person name="Shi Y."/>
        </authorList>
    </citation>
    <scope>NUCLEOTIDE SEQUENCE [LARGE SCALE GENOMIC DNA]</scope>
    <source>
        <strain evidence="5 6">JCM 17929</strain>
    </source>
</reference>
<protein>
    <submittedName>
        <fullName evidence="5">FCD domain-containing protein</fullName>
    </submittedName>
</protein>
<keyword evidence="2" id="KW-0238">DNA-binding</keyword>
<dbReference type="Pfam" id="PF07729">
    <property type="entry name" value="FCD"/>
    <property type="match status" value="1"/>
</dbReference>
<dbReference type="EMBL" id="WOGU01000007">
    <property type="protein sequence ID" value="MUN63525.1"/>
    <property type="molecule type" value="Genomic_DNA"/>
</dbReference>
<dbReference type="Pfam" id="PF00392">
    <property type="entry name" value="GntR"/>
    <property type="match status" value="1"/>
</dbReference>
<dbReference type="PANTHER" id="PTHR43537:SF44">
    <property type="entry name" value="GNTR FAMILY REGULATORY PROTEIN"/>
    <property type="match status" value="1"/>
</dbReference>
<dbReference type="SUPFAM" id="SSF46785">
    <property type="entry name" value="Winged helix' DNA-binding domain"/>
    <property type="match status" value="1"/>
</dbReference>
<dbReference type="PANTHER" id="PTHR43537">
    <property type="entry name" value="TRANSCRIPTIONAL REGULATOR, GNTR FAMILY"/>
    <property type="match status" value="1"/>
</dbReference>
<gene>
    <name evidence="5" type="ORF">GMA12_10280</name>
</gene>
<dbReference type="GO" id="GO:0003677">
    <property type="term" value="F:DNA binding"/>
    <property type="evidence" value="ECO:0007669"/>
    <property type="project" value="UniProtKB-KW"/>
</dbReference>
<dbReference type="InterPro" id="IPR036388">
    <property type="entry name" value="WH-like_DNA-bd_sf"/>
</dbReference>
<evidence type="ECO:0000256" key="2">
    <source>
        <dbReference type="ARBA" id="ARBA00023125"/>
    </source>
</evidence>
<dbReference type="RefSeq" id="WP_156269426.1">
    <property type="nucleotide sequence ID" value="NZ_WOGU01000007.1"/>
</dbReference>
<dbReference type="InterPro" id="IPR008920">
    <property type="entry name" value="TF_FadR/GntR_C"/>
</dbReference>
<dbReference type="AlphaFoldDB" id="A0A6N8GRD4"/>
<dbReference type="InterPro" id="IPR011711">
    <property type="entry name" value="GntR_C"/>
</dbReference>
<dbReference type="GO" id="GO:0003700">
    <property type="term" value="F:DNA-binding transcription factor activity"/>
    <property type="evidence" value="ECO:0007669"/>
    <property type="project" value="InterPro"/>
</dbReference>
<keyword evidence="1" id="KW-0805">Transcription regulation</keyword>
<organism evidence="5 6">
    <name type="scientific">Kocuria sediminis</name>
    <dbReference type="NCBI Taxonomy" id="1038857"/>
    <lineage>
        <taxon>Bacteria</taxon>
        <taxon>Bacillati</taxon>
        <taxon>Actinomycetota</taxon>
        <taxon>Actinomycetes</taxon>
        <taxon>Micrococcales</taxon>
        <taxon>Micrococcaceae</taxon>
        <taxon>Kocuria</taxon>
    </lineage>
</organism>
<keyword evidence="6" id="KW-1185">Reference proteome</keyword>
<dbReference type="Gene3D" id="1.10.10.10">
    <property type="entry name" value="Winged helix-like DNA-binding domain superfamily/Winged helix DNA-binding domain"/>
    <property type="match status" value="1"/>
</dbReference>
<evidence type="ECO:0000313" key="5">
    <source>
        <dbReference type="EMBL" id="MUN63525.1"/>
    </source>
</evidence>
<evidence type="ECO:0000256" key="1">
    <source>
        <dbReference type="ARBA" id="ARBA00023015"/>
    </source>
</evidence>
<accession>A0A6N8GRD4</accession>
<dbReference type="Proteomes" id="UP000436989">
    <property type="component" value="Unassembled WGS sequence"/>
</dbReference>
<evidence type="ECO:0000256" key="3">
    <source>
        <dbReference type="ARBA" id="ARBA00023163"/>
    </source>
</evidence>